<accession>A0A061QHW2</accession>
<name>A0A061QHW2_9CHLO</name>
<gene>
    <name evidence="2" type="ORF">TSPGSL018_29892</name>
</gene>
<evidence type="ECO:0000313" key="2">
    <source>
        <dbReference type="EMBL" id="JAC60072.1"/>
    </source>
</evidence>
<dbReference type="EMBL" id="GBEZ01027214">
    <property type="protein sequence ID" value="JAC60072.1"/>
    <property type="molecule type" value="Transcribed_RNA"/>
</dbReference>
<feature type="compositionally biased region" description="Basic and acidic residues" evidence="1">
    <location>
        <begin position="52"/>
        <end position="86"/>
    </location>
</feature>
<evidence type="ECO:0000256" key="1">
    <source>
        <dbReference type="SAM" id="MobiDB-lite"/>
    </source>
</evidence>
<feature type="non-terminal residue" evidence="2">
    <location>
        <position position="1"/>
    </location>
</feature>
<feature type="compositionally biased region" description="Basic residues" evidence="1">
    <location>
        <begin position="1"/>
        <end position="11"/>
    </location>
</feature>
<protein>
    <submittedName>
        <fullName evidence="2">Uncharacterized protein</fullName>
    </submittedName>
</protein>
<feature type="compositionally biased region" description="Basic and acidic residues" evidence="1">
    <location>
        <begin position="12"/>
        <end position="30"/>
    </location>
</feature>
<feature type="region of interest" description="Disordered" evidence="1">
    <location>
        <begin position="1"/>
        <end position="95"/>
    </location>
</feature>
<sequence length="95" mass="10845">LEGARGRVRAARRPEQKGEGEGQQQRERRREGRRRILKRFSPEPLEGAWAPRRREEGGRGEVGTGREKGRGVRSEEGTGRERRNEGEVAIAWKGE</sequence>
<proteinExistence type="predicted"/>
<organism evidence="2">
    <name type="scientific">Tetraselmis sp. GSL018</name>
    <dbReference type="NCBI Taxonomy" id="582737"/>
    <lineage>
        <taxon>Eukaryota</taxon>
        <taxon>Viridiplantae</taxon>
        <taxon>Chlorophyta</taxon>
        <taxon>core chlorophytes</taxon>
        <taxon>Chlorodendrophyceae</taxon>
        <taxon>Chlorodendrales</taxon>
        <taxon>Chlorodendraceae</taxon>
        <taxon>Tetraselmis</taxon>
    </lineage>
</organism>
<dbReference type="AlphaFoldDB" id="A0A061QHW2"/>
<reference evidence="2" key="1">
    <citation type="submission" date="2014-05" db="EMBL/GenBank/DDBJ databases">
        <title>The transcriptome of the halophilic microalga Tetraselmis sp. GSL018 isolated from the Great Salt Lake, Utah.</title>
        <authorList>
            <person name="Jinkerson R.E."/>
            <person name="D'Adamo S."/>
            <person name="Posewitz M.C."/>
        </authorList>
    </citation>
    <scope>NUCLEOTIDE SEQUENCE</scope>
    <source>
        <strain evidence="2">GSL018</strain>
    </source>
</reference>